<dbReference type="GO" id="GO:0006351">
    <property type="term" value="P:DNA-templated transcription"/>
    <property type="evidence" value="ECO:0007669"/>
    <property type="project" value="InterPro"/>
</dbReference>
<dbReference type="Pfam" id="PF20803">
    <property type="entry name" value="PaaX_M"/>
    <property type="match status" value="1"/>
</dbReference>
<dbReference type="PIRSF" id="PIRSF020623">
    <property type="entry name" value="PaaX"/>
    <property type="match status" value="1"/>
</dbReference>
<sequence length="280" mass="31534">MTTAEGPVVTRRQQLGAASAPSLLLTILGEFVLPGRRPVWTAALLDLMSELDIAEKAIRQAIMRTADSGWIEGSRVGRETQWALTDAGIRLLQEGTERIFGFAAHQRPWTGHWLVTSVNAPENQRALRHKLRTRLGWAGLGALNSVTWLTPWTDREAEVQGVLDGLGLAANSWSFIATAGQIGDERSLTRTAWDLDDIERRYESFLDLVGRRRPRTDRQALLAQIRLVQEWRRFPLLDPGLPRELLPPRWSGHRAAAVFRERHGAWAPRAQAAWTELAHR</sequence>
<feature type="domain" description="Transcriptional repressor PaaX-like C-terminal" evidence="2">
    <location>
        <begin position="193"/>
        <end position="274"/>
    </location>
</feature>
<keyword evidence="5" id="KW-1185">Reference proteome</keyword>
<dbReference type="AlphaFoldDB" id="A0A1M7RG74"/>
<dbReference type="Gene3D" id="1.20.58.1460">
    <property type="match status" value="1"/>
</dbReference>
<evidence type="ECO:0000259" key="1">
    <source>
        <dbReference type="Pfam" id="PF07848"/>
    </source>
</evidence>
<dbReference type="InterPro" id="IPR048846">
    <property type="entry name" value="PaaX-like_central"/>
</dbReference>
<dbReference type="InterPro" id="IPR012906">
    <property type="entry name" value="PaaX-like_N"/>
</dbReference>
<evidence type="ECO:0000259" key="3">
    <source>
        <dbReference type="Pfam" id="PF20803"/>
    </source>
</evidence>
<dbReference type="EMBL" id="FRCS01000011">
    <property type="protein sequence ID" value="SHN45206.1"/>
    <property type="molecule type" value="Genomic_DNA"/>
</dbReference>
<feature type="domain" description="Transcriptional repressor PaaX-like N-terminal" evidence="1">
    <location>
        <begin position="20"/>
        <end position="88"/>
    </location>
</feature>
<dbReference type="InterPro" id="IPR011965">
    <property type="entry name" value="PaaX_trns_reg"/>
</dbReference>
<evidence type="ECO:0000313" key="5">
    <source>
        <dbReference type="Proteomes" id="UP000184440"/>
    </source>
</evidence>
<dbReference type="PANTHER" id="PTHR30319:SF1">
    <property type="entry name" value="TRANSCRIPTIONAL REPRESSOR PAAX"/>
    <property type="match status" value="1"/>
</dbReference>
<feature type="domain" description="Transcriptional repressor PaaX-like central Cas2-like" evidence="3">
    <location>
        <begin position="107"/>
        <end position="187"/>
    </location>
</feature>
<name>A0A1M7RG74_9ACTN</name>
<evidence type="ECO:0000259" key="2">
    <source>
        <dbReference type="Pfam" id="PF08223"/>
    </source>
</evidence>
<dbReference type="Gene3D" id="1.10.10.10">
    <property type="entry name" value="Winged helix-like DNA-binding domain superfamily/Winged helix DNA-binding domain"/>
    <property type="match status" value="1"/>
</dbReference>
<dbReference type="InterPro" id="IPR036388">
    <property type="entry name" value="WH-like_DNA-bd_sf"/>
</dbReference>
<dbReference type="OrthoDB" id="2270427at2"/>
<dbReference type="Proteomes" id="UP000184440">
    <property type="component" value="Unassembled WGS sequence"/>
</dbReference>
<accession>A0A1M7RG74</accession>
<gene>
    <name evidence="4" type="ORF">SAMN05443668_111193</name>
</gene>
<dbReference type="Pfam" id="PF07848">
    <property type="entry name" value="PaaX"/>
    <property type="match status" value="1"/>
</dbReference>
<dbReference type="STRING" id="134849.SAMN05443668_111193"/>
<protein>
    <submittedName>
        <fullName evidence="4">Transcriptional regulator, PaaX family</fullName>
    </submittedName>
</protein>
<proteinExistence type="predicted"/>
<dbReference type="Pfam" id="PF08223">
    <property type="entry name" value="PaaX_C"/>
    <property type="match status" value="1"/>
</dbReference>
<evidence type="ECO:0000313" key="4">
    <source>
        <dbReference type="EMBL" id="SHN45206.1"/>
    </source>
</evidence>
<organism evidence="4 5">
    <name type="scientific">Cryptosporangium aurantiacum</name>
    <dbReference type="NCBI Taxonomy" id="134849"/>
    <lineage>
        <taxon>Bacteria</taxon>
        <taxon>Bacillati</taxon>
        <taxon>Actinomycetota</taxon>
        <taxon>Actinomycetes</taxon>
        <taxon>Cryptosporangiales</taxon>
        <taxon>Cryptosporangiaceae</taxon>
        <taxon>Cryptosporangium</taxon>
    </lineage>
</organism>
<reference evidence="4 5" key="1">
    <citation type="submission" date="2016-11" db="EMBL/GenBank/DDBJ databases">
        <authorList>
            <person name="Jaros S."/>
            <person name="Januszkiewicz K."/>
            <person name="Wedrychowicz H."/>
        </authorList>
    </citation>
    <scope>NUCLEOTIDE SEQUENCE [LARGE SCALE GENOMIC DNA]</scope>
    <source>
        <strain evidence="4 5">DSM 46144</strain>
    </source>
</reference>
<dbReference type="InterPro" id="IPR013225">
    <property type="entry name" value="PaaX_C"/>
</dbReference>
<dbReference type="RefSeq" id="WP_084741924.1">
    <property type="nucleotide sequence ID" value="NZ_FRCS01000011.1"/>
</dbReference>
<dbReference type="Gene3D" id="3.30.70.2650">
    <property type="match status" value="1"/>
</dbReference>
<dbReference type="PANTHER" id="PTHR30319">
    <property type="entry name" value="PHENYLACETIC ACID REGULATOR-RELATED TRANSCRIPTIONAL REPRESSOR"/>
    <property type="match status" value="1"/>
</dbReference>